<dbReference type="GO" id="GO:0016787">
    <property type="term" value="F:hydrolase activity"/>
    <property type="evidence" value="ECO:0007669"/>
    <property type="project" value="UniProtKB-KW"/>
</dbReference>
<dbReference type="SUPFAM" id="SSF53474">
    <property type="entry name" value="alpha/beta-Hydrolases"/>
    <property type="match status" value="1"/>
</dbReference>
<dbReference type="EMBL" id="VSFF01000007">
    <property type="protein sequence ID" value="TYC13719.1"/>
    <property type="molecule type" value="Genomic_DNA"/>
</dbReference>
<dbReference type="AlphaFoldDB" id="A0A5D0U9I1"/>
<keyword evidence="2" id="KW-0378">Hydrolase</keyword>
<dbReference type="Proteomes" id="UP000322634">
    <property type="component" value="Unassembled WGS sequence"/>
</dbReference>
<name>A0A5D0U9I1_9ACTN</name>
<organism evidence="2 3">
    <name type="scientific">Actinomadura syzygii</name>
    <dbReference type="NCBI Taxonomy" id="1427538"/>
    <lineage>
        <taxon>Bacteria</taxon>
        <taxon>Bacillati</taxon>
        <taxon>Actinomycetota</taxon>
        <taxon>Actinomycetes</taxon>
        <taxon>Streptosporangiales</taxon>
        <taxon>Thermomonosporaceae</taxon>
        <taxon>Actinomadura</taxon>
    </lineage>
</organism>
<dbReference type="InterPro" id="IPR052897">
    <property type="entry name" value="Sec-Metab_Biosynth_Hydrolase"/>
</dbReference>
<gene>
    <name evidence="2" type="ORF">FXF65_18765</name>
</gene>
<evidence type="ECO:0000313" key="2">
    <source>
        <dbReference type="EMBL" id="TYC13719.1"/>
    </source>
</evidence>
<dbReference type="Gene3D" id="3.40.50.1820">
    <property type="entry name" value="alpha/beta hydrolase"/>
    <property type="match status" value="1"/>
</dbReference>
<reference evidence="2 3" key="1">
    <citation type="submission" date="2019-08" db="EMBL/GenBank/DDBJ databases">
        <title>Actinomadura sp. nov. CYP1-5 isolated from mountain soil.</title>
        <authorList>
            <person name="Songsumanus A."/>
            <person name="Kuncharoen N."/>
            <person name="Kudo T."/>
            <person name="Yuki M."/>
            <person name="Igarashi Y."/>
            <person name="Tanasupawat S."/>
        </authorList>
    </citation>
    <scope>NUCLEOTIDE SEQUENCE [LARGE SCALE GENOMIC DNA]</scope>
    <source>
        <strain evidence="2 3">GKU157</strain>
    </source>
</reference>
<keyword evidence="3" id="KW-1185">Reference proteome</keyword>
<dbReference type="OrthoDB" id="9773549at2"/>
<comment type="caution">
    <text evidence="2">The sequence shown here is derived from an EMBL/GenBank/DDBJ whole genome shotgun (WGS) entry which is preliminary data.</text>
</comment>
<evidence type="ECO:0000259" key="1">
    <source>
        <dbReference type="Pfam" id="PF12697"/>
    </source>
</evidence>
<dbReference type="Pfam" id="PF12697">
    <property type="entry name" value="Abhydrolase_6"/>
    <property type="match status" value="1"/>
</dbReference>
<protein>
    <submittedName>
        <fullName evidence="2">Alpha/beta hydrolase</fullName>
    </submittedName>
</protein>
<feature type="domain" description="AB hydrolase-1" evidence="1">
    <location>
        <begin position="21"/>
        <end position="241"/>
    </location>
</feature>
<accession>A0A5D0U9I1</accession>
<dbReference type="InterPro" id="IPR029058">
    <property type="entry name" value="AB_hydrolase_fold"/>
</dbReference>
<dbReference type="InterPro" id="IPR000073">
    <property type="entry name" value="AB_hydrolase_1"/>
</dbReference>
<sequence>MLPSLGPSGDLSKGDDPVSTIVLVGGSFLGAWAWERVAPPLTAYGHQVHPLTLTGFGDRAHLGSPDTTLTTHARDITAAIEYAGLREVVLVAHSYAGAPATIAAGAIPERIARLVYLAAVLPEPGRSLFDATPAPVVDAIMETVRDGRIPVMSDEVLDANFGEHGLTPEDRAWLRARGVGQPIGTYQDPAPADLGAVRGLPRTYIACAGDPGDPPRPPGADVVALDAGHWPMITEPEPLARLLDEVARS</sequence>
<proteinExistence type="predicted"/>
<evidence type="ECO:0000313" key="3">
    <source>
        <dbReference type="Proteomes" id="UP000322634"/>
    </source>
</evidence>
<dbReference type="PANTHER" id="PTHR37017">
    <property type="entry name" value="AB HYDROLASE-1 DOMAIN-CONTAINING PROTEIN-RELATED"/>
    <property type="match status" value="1"/>
</dbReference>
<dbReference type="PANTHER" id="PTHR37017:SF11">
    <property type="entry name" value="ESTERASE_LIPASE_THIOESTERASE DOMAIN-CONTAINING PROTEIN"/>
    <property type="match status" value="1"/>
</dbReference>